<dbReference type="RefSeq" id="WP_222199551.1">
    <property type="nucleotide sequence ID" value="NZ_JAIMFO010000006.1"/>
</dbReference>
<dbReference type="EMBL" id="JAIMFO010000006">
    <property type="protein sequence ID" value="MBY4797844.1"/>
    <property type="molecule type" value="Genomic_DNA"/>
</dbReference>
<dbReference type="InterPro" id="IPR001268">
    <property type="entry name" value="NADH_UbQ_OxRdtase_30kDa_su"/>
</dbReference>
<dbReference type="Pfam" id="PF00329">
    <property type="entry name" value="Complex1_30kDa"/>
    <property type="match status" value="1"/>
</dbReference>
<evidence type="ECO:0000256" key="1">
    <source>
        <dbReference type="SAM" id="Coils"/>
    </source>
</evidence>
<evidence type="ECO:0000259" key="3">
    <source>
        <dbReference type="Pfam" id="PF00329"/>
    </source>
</evidence>
<dbReference type="SUPFAM" id="SSF143243">
    <property type="entry name" value="Nqo5-like"/>
    <property type="match status" value="1"/>
</dbReference>
<keyword evidence="5" id="KW-1185">Reference proteome</keyword>
<dbReference type="Proteomes" id="UP000700908">
    <property type="component" value="Unassembled WGS sequence"/>
</dbReference>
<dbReference type="InterPro" id="IPR037232">
    <property type="entry name" value="NADH_quin_OxRdtase_su_C/D-like"/>
</dbReference>
<feature type="compositionally biased region" description="Basic and acidic residues" evidence="2">
    <location>
        <begin position="254"/>
        <end position="264"/>
    </location>
</feature>
<name>A0ABS7MKE4_9ACTN</name>
<evidence type="ECO:0000313" key="5">
    <source>
        <dbReference type="Proteomes" id="UP000700908"/>
    </source>
</evidence>
<feature type="domain" description="NADH:ubiquinone oxidoreductase 30kDa subunit" evidence="3">
    <location>
        <begin position="9"/>
        <end position="95"/>
    </location>
</feature>
<dbReference type="Gene3D" id="3.30.460.80">
    <property type="entry name" value="NADH:ubiquinone oxidoreductase, 30kDa subunit"/>
    <property type="match status" value="1"/>
</dbReference>
<evidence type="ECO:0000313" key="4">
    <source>
        <dbReference type="EMBL" id="MBY4797844.1"/>
    </source>
</evidence>
<feature type="coiled-coil region" evidence="1">
    <location>
        <begin position="123"/>
        <end position="151"/>
    </location>
</feature>
<comment type="caution">
    <text evidence="4">The sequence shown here is derived from an EMBL/GenBank/DDBJ whole genome shotgun (WGS) entry which is preliminary data.</text>
</comment>
<gene>
    <name evidence="4" type="ORF">K6V98_05695</name>
</gene>
<proteinExistence type="predicted"/>
<sequence length="264" mass="27913">MYTTEFVEISLQDLLVKVQTLRHEGLRFVQLFAERDEQDDFYVLYTFYDEIKDAATTLVVPVAADAKIPSIQGMYFSAFAYENETHDLFGLEFTNMKLDFGGHFFNVATDAPMTILTPEQKAAKDKQAKIQKAAQAKAKAAARARQAAEEKSADRALTTSAAEADAAAVAEVAALRPARGTSDEPSSAEAAGGSEQTQSAAPDKPAAPTQAATSAAPIVSAEPAVPATPAAPAVPAEPTEPVEPAVEPAVPTESIREASQKEGA</sequence>
<accession>A0ABS7MKE4</accession>
<protein>
    <submittedName>
        <fullName evidence="4">NADH-quinone oxidoreductase subunit C</fullName>
    </submittedName>
</protein>
<feature type="compositionally biased region" description="Low complexity" evidence="2">
    <location>
        <begin position="206"/>
        <end position="253"/>
    </location>
</feature>
<organism evidence="4 5">
    <name type="scientific">Collinsella ureilytica</name>
    <dbReference type="NCBI Taxonomy" id="2869515"/>
    <lineage>
        <taxon>Bacteria</taxon>
        <taxon>Bacillati</taxon>
        <taxon>Actinomycetota</taxon>
        <taxon>Coriobacteriia</taxon>
        <taxon>Coriobacteriales</taxon>
        <taxon>Coriobacteriaceae</taxon>
        <taxon>Collinsella</taxon>
    </lineage>
</organism>
<feature type="region of interest" description="Disordered" evidence="2">
    <location>
        <begin position="176"/>
        <end position="264"/>
    </location>
</feature>
<keyword evidence="1" id="KW-0175">Coiled coil</keyword>
<reference evidence="4 5" key="1">
    <citation type="submission" date="2021-08" db="EMBL/GenBank/DDBJ databases">
        <title>Collinsella faecalis sp. nov. isolated from swine faeces.</title>
        <authorList>
            <person name="Oh B.S."/>
            <person name="Lee J.H."/>
        </authorList>
    </citation>
    <scope>NUCLEOTIDE SEQUENCE [LARGE SCALE GENOMIC DNA]</scope>
    <source>
        <strain evidence="4 5">AGMB00827</strain>
    </source>
</reference>
<evidence type="ECO:0000256" key="2">
    <source>
        <dbReference type="SAM" id="MobiDB-lite"/>
    </source>
</evidence>